<dbReference type="PANTHER" id="PTHR13036:SF0">
    <property type="entry name" value="CHITOBIOSYLDIPHOSPHODOLICHOL BETA-MANNOSYLTRANSFERASE"/>
    <property type="match status" value="1"/>
</dbReference>
<reference evidence="9" key="1">
    <citation type="submission" date="2021-02" db="EMBL/GenBank/DDBJ databases">
        <authorList>
            <person name="Dougan E. K."/>
            <person name="Rhodes N."/>
            <person name="Thang M."/>
            <person name="Chan C."/>
        </authorList>
    </citation>
    <scope>NUCLEOTIDE SEQUENCE</scope>
</reference>
<comment type="subcellular location">
    <subcellularLocation>
        <location evidence="1">Endoplasmic reticulum membrane</location>
        <topology evidence="1">Single-pass membrane protein</topology>
    </subcellularLocation>
</comment>
<dbReference type="SUPFAM" id="SSF53756">
    <property type="entry name" value="UDP-Glycosyltransferase/glycogen phosphorylase"/>
    <property type="match status" value="1"/>
</dbReference>
<gene>
    <name evidence="9" type="ORF">PGLA1383_LOCUS15428</name>
</gene>
<dbReference type="Gene3D" id="3.40.50.2000">
    <property type="entry name" value="Glycogen Phosphorylase B"/>
    <property type="match status" value="1"/>
</dbReference>
<dbReference type="EMBL" id="CAJNNV010009068">
    <property type="protein sequence ID" value="CAE8596972.1"/>
    <property type="molecule type" value="Genomic_DNA"/>
</dbReference>
<name>A0A813ECX9_POLGL</name>
<keyword evidence="5" id="KW-0812">Transmembrane</keyword>
<evidence type="ECO:0000256" key="1">
    <source>
        <dbReference type="ARBA" id="ARBA00004389"/>
    </source>
</evidence>
<accession>A0A813ECX9</accession>
<evidence type="ECO:0000313" key="9">
    <source>
        <dbReference type="EMBL" id="CAE8596972.1"/>
    </source>
</evidence>
<dbReference type="PANTHER" id="PTHR13036">
    <property type="entry name" value="BETA1,4 MANNOSYLTRANSFERASE"/>
    <property type="match status" value="1"/>
</dbReference>
<organism evidence="9 10">
    <name type="scientific">Polarella glacialis</name>
    <name type="common">Dinoflagellate</name>
    <dbReference type="NCBI Taxonomy" id="89957"/>
    <lineage>
        <taxon>Eukaryota</taxon>
        <taxon>Sar</taxon>
        <taxon>Alveolata</taxon>
        <taxon>Dinophyceae</taxon>
        <taxon>Suessiales</taxon>
        <taxon>Suessiaceae</taxon>
        <taxon>Polarella</taxon>
    </lineage>
</organism>
<dbReference type="Pfam" id="PF13692">
    <property type="entry name" value="Glyco_trans_1_4"/>
    <property type="match status" value="1"/>
</dbReference>
<comment type="pathway">
    <text evidence="2">Protein modification; protein glycosylation.</text>
</comment>
<dbReference type="OMA" id="CWLCARI"/>
<evidence type="ECO:0000256" key="5">
    <source>
        <dbReference type="ARBA" id="ARBA00022692"/>
    </source>
</evidence>
<evidence type="ECO:0000313" key="10">
    <source>
        <dbReference type="Proteomes" id="UP000654075"/>
    </source>
</evidence>
<keyword evidence="3" id="KW-0328">Glycosyltransferase</keyword>
<keyword evidence="8" id="KW-0472">Membrane</keyword>
<dbReference type="GO" id="GO:0005789">
    <property type="term" value="C:endoplasmic reticulum membrane"/>
    <property type="evidence" value="ECO:0007669"/>
    <property type="project" value="UniProtKB-SubCell"/>
</dbReference>
<keyword evidence="4" id="KW-0808">Transferase</keyword>
<comment type="caution">
    <text evidence="9">The sequence shown here is derived from an EMBL/GenBank/DDBJ whole genome shotgun (WGS) entry which is preliminary data.</text>
</comment>
<dbReference type="GO" id="GO:0000030">
    <property type="term" value="F:mannosyltransferase activity"/>
    <property type="evidence" value="ECO:0007669"/>
    <property type="project" value="InterPro"/>
</dbReference>
<dbReference type="OrthoDB" id="614844at2759"/>
<evidence type="ECO:0000256" key="2">
    <source>
        <dbReference type="ARBA" id="ARBA00004922"/>
    </source>
</evidence>
<evidence type="ECO:0000256" key="4">
    <source>
        <dbReference type="ARBA" id="ARBA00022679"/>
    </source>
</evidence>
<evidence type="ECO:0000256" key="7">
    <source>
        <dbReference type="ARBA" id="ARBA00022989"/>
    </source>
</evidence>
<protein>
    <recommendedName>
        <fullName evidence="11">Chitobiosyldiphosphodolichol beta-mannosyltransferase</fullName>
    </recommendedName>
</protein>
<sequence>MTDKAVVEVAAEEAAAETPALTPASTATPMAVKVSVARTTTRIVRPQSLHEEAGDGADAANTAAAAGGAKKATAIVDEGELVKDKGQRNVTVLVLGDIGRSPRMQYHALSLARHGCSVSLVGYPGAQPMNDIMSNPRIRLWHIMPLELPQRIPFTLRAILKVGFLLWQLFVLLLFRTPRTQLLLVQNPPAIPSLLLARLAAWIQAASLVIDFHNFGYSLLALKLGDRHPLVRAHLAYEQLLGQCADEAFCVTEQMKTWLADNWHVTAVPLHDRPADIFRPTPLDQQHELFSRLRQDGAFKLLDDWWPVQDRQEGLFTDVSSGAVRHATARPRLVISSTSWTPDEDFNQLLDALPLLDATLAAAEVRAVILVTGKGELKSAFEARAALMAPKLRALRVSTLWLSFADYAALLGSADLGLSLHTSSSGIDLPMKVVDMFGAGLPVCAKGFPALPELVRHGENGLIFNSTEELACSLAHALGVPSADLPPLRSVAGERKLSGWDENWDAIAWPTLEAQFRLRASSAKRD</sequence>
<keyword evidence="6" id="KW-0256">Endoplasmic reticulum</keyword>
<proteinExistence type="predicted"/>
<keyword evidence="7" id="KW-1133">Transmembrane helix</keyword>
<dbReference type="AlphaFoldDB" id="A0A813ECX9"/>
<dbReference type="InterPro" id="IPR026051">
    <property type="entry name" value="ALG1-like"/>
</dbReference>
<evidence type="ECO:0008006" key="11">
    <source>
        <dbReference type="Google" id="ProtNLM"/>
    </source>
</evidence>
<keyword evidence="10" id="KW-1185">Reference proteome</keyword>
<evidence type="ECO:0000256" key="3">
    <source>
        <dbReference type="ARBA" id="ARBA00022676"/>
    </source>
</evidence>
<evidence type="ECO:0000256" key="6">
    <source>
        <dbReference type="ARBA" id="ARBA00022824"/>
    </source>
</evidence>
<evidence type="ECO:0000256" key="8">
    <source>
        <dbReference type="ARBA" id="ARBA00023136"/>
    </source>
</evidence>
<dbReference type="Proteomes" id="UP000654075">
    <property type="component" value="Unassembled WGS sequence"/>
</dbReference>